<keyword evidence="1" id="KW-0689">Ribosomal protein</keyword>
<accession>A0ACC7NT58</accession>
<protein>
    <submittedName>
        <fullName evidence="1">50S ribosomal protein L21</fullName>
    </submittedName>
</protein>
<evidence type="ECO:0000313" key="2">
    <source>
        <dbReference type="Proteomes" id="UP001631969"/>
    </source>
</evidence>
<evidence type="ECO:0000313" key="1">
    <source>
        <dbReference type="EMBL" id="MFM9327335.1"/>
    </source>
</evidence>
<proteinExistence type="predicted"/>
<gene>
    <name evidence="1" type="primary">rplU</name>
    <name evidence="1" type="ORF">ACI1P1_03380</name>
</gene>
<dbReference type="EMBL" id="JBJURJ010000002">
    <property type="protein sequence ID" value="MFM9327335.1"/>
    <property type="molecule type" value="Genomic_DNA"/>
</dbReference>
<keyword evidence="2" id="KW-1185">Reference proteome</keyword>
<sequence>MYAVIETGGKQYKVQQGDVIYIEKVDAAEGDVVKFDRVLLLSKEDGLVVGSPLVAGASVSAKVEKHGKDKKIIVFKYKAKKNYRKKQGHRQPYTKITIESIQA</sequence>
<name>A0ACC7NT58_9BACL</name>
<reference evidence="1" key="1">
    <citation type="submission" date="2024-12" db="EMBL/GenBank/DDBJ databases">
        <authorList>
            <person name="Wu N."/>
        </authorList>
    </citation>
    <scope>NUCLEOTIDE SEQUENCE</scope>
    <source>
        <strain evidence="1">P15</strain>
    </source>
</reference>
<dbReference type="Proteomes" id="UP001631969">
    <property type="component" value="Unassembled WGS sequence"/>
</dbReference>
<comment type="caution">
    <text evidence="1">The sequence shown here is derived from an EMBL/GenBank/DDBJ whole genome shotgun (WGS) entry which is preliminary data.</text>
</comment>
<organism evidence="1 2">
    <name type="scientific">Paenibacillus mesotrionivorans</name>
    <dbReference type="NCBI Taxonomy" id="3160968"/>
    <lineage>
        <taxon>Bacteria</taxon>
        <taxon>Bacillati</taxon>
        <taxon>Bacillota</taxon>
        <taxon>Bacilli</taxon>
        <taxon>Bacillales</taxon>
        <taxon>Paenibacillaceae</taxon>
        <taxon>Paenibacillus</taxon>
    </lineage>
</organism>
<keyword evidence="1" id="KW-0687">Ribonucleoprotein</keyword>